<evidence type="ECO:0000313" key="1">
    <source>
        <dbReference type="EMBL" id="MCI78404.1"/>
    </source>
</evidence>
<protein>
    <submittedName>
        <fullName evidence="1">Uncharacterized protein</fullName>
    </submittedName>
</protein>
<evidence type="ECO:0000313" key="2">
    <source>
        <dbReference type="Proteomes" id="UP000265520"/>
    </source>
</evidence>
<feature type="non-terminal residue" evidence="1">
    <location>
        <position position="39"/>
    </location>
</feature>
<dbReference type="Pfam" id="PF06838">
    <property type="entry name" value="Met_gamma_lyase"/>
    <property type="match status" value="1"/>
</dbReference>
<organism evidence="1 2">
    <name type="scientific">Trifolium medium</name>
    <dbReference type="NCBI Taxonomy" id="97028"/>
    <lineage>
        <taxon>Eukaryota</taxon>
        <taxon>Viridiplantae</taxon>
        <taxon>Streptophyta</taxon>
        <taxon>Embryophyta</taxon>
        <taxon>Tracheophyta</taxon>
        <taxon>Spermatophyta</taxon>
        <taxon>Magnoliopsida</taxon>
        <taxon>eudicotyledons</taxon>
        <taxon>Gunneridae</taxon>
        <taxon>Pentapetalae</taxon>
        <taxon>rosids</taxon>
        <taxon>fabids</taxon>
        <taxon>Fabales</taxon>
        <taxon>Fabaceae</taxon>
        <taxon>Papilionoideae</taxon>
        <taxon>50 kb inversion clade</taxon>
        <taxon>NPAAA clade</taxon>
        <taxon>Hologalegina</taxon>
        <taxon>IRL clade</taxon>
        <taxon>Trifolieae</taxon>
        <taxon>Trifolium</taxon>
    </lineage>
</organism>
<dbReference type="InterPro" id="IPR015421">
    <property type="entry name" value="PyrdxlP-dep_Trfase_major"/>
</dbReference>
<dbReference type="InterPro" id="IPR009651">
    <property type="entry name" value="Met_g_lyase_put"/>
</dbReference>
<dbReference type="EMBL" id="LXQA010950019">
    <property type="protein sequence ID" value="MCI78404.1"/>
    <property type="molecule type" value="Genomic_DNA"/>
</dbReference>
<gene>
    <name evidence="1" type="ORF">A2U01_0099674</name>
</gene>
<reference evidence="1 2" key="1">
    <citation type="journal article" date="2018" name="Front. Plant Sci.">
        <title>Red Clover (Trifolium pratense) and Zigzag Clover (T. medium) - A Picture of Genomic Similarities and Differences.</title>
        <authorList>
            <person name="Dluhosova J."/>
            <person name="Istvanek J."/>
            <person name="Nedelnik J."/>
            <person name="Repkova J."/>
        </authorList>
    </citation>
    <scope>NUCLEOTIDE SEQUENCE [LARGE SCALE GENOMIC DNA]</scope>
    <source>
        <strain evidence="2">cv. 10/8</strain>
        <tissue evidence="1">Leaf</tissue>
    </source>
</reference>
<dbReference type="Proteomes" id="UP000265520">
    <property type="component" value="Unassembled WGS sequence"/>
</dbReference>
<dbReference type="Gene3D" id="3.40.640.10">
    <property type="entry name" value="Type I PLP-dependent aspartate aminotransferase-like (Major domain)"/>
    <property type="match status" value="1"/>
</dbReference>
<name>A0A392UQT2_9FABA</name>
<sequence>MVVLLRDLPLNVQTQNPECSVMVDNCYGELVESIEPPMV</sequence>
<keyword evidence="2" id="KW-1185">Reference proteome</keyword>
<dbReference type="AlphaFoldDB" id="A0A392UQT2"/>
<proteinExistence type="predicted"/>
<comment type="caution">
    <text evidence="1">The sequence shown here is derived from an EMBL/GenBank/DDBJ whole genome shotgun (WGS) entry which is preliminary data.</text>
</comment>
<accession>A0A392UQT2</accession>